<sequence length="88" mass="9795">MSKSKQKAARSTLYLGYPVIGTPDGAFPIDAIWINENKGIVIFNLVEGKYVTGYEEVQDDSANKLEAKLRNHRSLMKGRTVGTSKIKH</sequence>
<dbReference type="Proteomes" id="UP000470302">
    <property type="component" value="Unassembled WGS sequence"/>
</dbReference>
<dbReference type="EMBL" id="WWCW01000043">
    <property type="protein sequence ID" value="MYM88297.1"/>
    <property type="molecule type" value="Genomic_DNA"/>
</dbReference>
<evidence type="ECO:0000313" key="2">
    <source>
        <dbReference type="Proteomes" id="UP000470302"/>
    </source>
</evidence>
<gene>
    <name evidence="1" type="ORF">GTP91_14050</name>
</gene>
<accession>A0A845G5T4</accession>
<dbReference type="AlphaFoldDB" id="A0A845G5T4"/>
<name>A0A845G5T4_9BURK</name>
<reference evidence="1 2" key="1">
    <citation type="submission" date="2020-01" db="EMBL/GenBank/DDBJ databases">
        <title>Novel species isolated from a subtropical stream in China.</title>
        <authorList>
            <person name="Lu H."/>
        </authorList>
    </citation>
    <scope>NUCLEOTIDE SEQUENCE [LARGE SCALE GENOMIC DNA]</scope>
    <source>
        <strain evidence="1 2">FT82W</strain>
    </source>
</reference>
<organism evidence="1 2">
    <name type="scientific">Duganella vulcania</name>
    <dbReference type="NCBI Taxonomy" id="2692166"/>
    <lineage>
        <taxon>Bacteria</taxon>
        <taxon>Pseudomonadati</taxon>
        <taxon>Pseudomonadota</taxon>
        <taxon>Betaproteobacteria</taxon>
        <taxon>Burkholderiales</taxon>
        <taxon>Oxalobacteraceae</taxon>
        <taxon>Telluria group</taxon>
        <taxon>Duganella</taxon>
    </lineage>
</organism>
<protein>
    <submittedName>
        <fullName evidence="1">Uncharacterized protein</fullName>
    </submittedName>
</protein>
<evidence type="ECO:0000313" key="1">
    <source>
        <dbReference type="EMBL" id="MYM88297.1"/>
    </source>
</evidence>
<comment type="caution">
    <text evidence="1">The sequence shown here is derived from an EMBL/GenBank/DDBJ whole genome shotgun (WGS) entry which is preliminary data.</text>
</comment>
<proteinExistence type="predicted"/>
<dbReference type="RefSeq" id="WP_161097352.1">
    <property type="nucleotide sequence ID" value="NZ_WWCW01000043.1"/>
</dbReference>